<gene>
    <name evidence="2" type="ORF">SAMN05421811_1071</name>
</gene>
<dbReference type="RefSeq" id="WP_143082359.1">
    <property type="nucleotide sequence ID" value="NZ_FOHX01000007.1"/>
</dbReference>
<feature type="domain" description="Transposase InsH N-terminal" evidence="1">
    <location>
        <begin position="18"/>
        <end position="91"/>
    </location>
</feature>
<dbReference type="Proteomes" id="UP000199361">
    <property type="component" value="Unassembled WGS sequence"/>
</dbReference>
<organism evidence="2 3">
    <name type="scientific">Nonomuraea wenchangensis</name>
    <dbReference type="NCBI Taxonomy" id="568860"/>
    <lineage>
        <taxon>Bacteria</taxon>
        <taxon>Bacillati</taxon>
        <taxon>Actinomycetota</taxon>
        <taxon>Actinomycetes</taxon>
        <taxon>Streptosporangiales</taxon>
        <taxon>Streptosporangiaceae</taxon>
        <taxon>Nonomuraea</taxon>
    </lineage>
</organism>
<proteinExistence type="predicted"/>
<dbReference type="AlphaFoldDB" id="A0A1I0K5X9"/>
<dbReference type="OrthoDB" id="3313640at2"/>
<sequence>MMGHRPARPVGPDVWSTCRELIPAGSVYAFLAEHRDELFPEEMFADLYAATDGRPSIPPQELACVLVLQALLHHSDPEAALALRCDLRWKAA</sequence>
<dbReference type="InterPro" id="IPR008490">
    <property type="entry name" value="Transposase_InsH_N"/>
</dbReference>
<feature type="non-terminal residue" evidence="2">
    <location>
        <position position="92"/>
    </location>
</feature>
<evidence type="ECO:0000259" key="1">
    <source>
        <dbReference type="Pfam" id="PF05598"/>
    </source>
</evidence>
<accession>A0A1I0K5X9</accession>
<dbReference type="EMBL" id="FOHX01000007">
    <property type="protein sequence ID" value="SEU18415.1"/>
    <property type="molecule type" value="Genomic_DNA"/>
</dbReference>
<name>A0A1I0K5X9_9ACTN</name>
<evidence type="ECO:0000313" key="2">
    <source>
        <dbReference type="EMBL" id="SEU18415.1"/>
    </source>
</evidence>
<dbReference type="STRING" id="568860.SAMN05421811_1071"/>
<keyword evidence="3" id="KW-1185">Reference proteome</keyword>
<evidence type="ECO:0000313" key="3">
    <source>
        <dbReference type="Proteomes" id="UP000199361"/>
    </source>
</evidence>
<reference evidence="2 3" key="1">
    <citation type="submission" date="2016-10" db="EMBL/GenBank/DDBJ databases">
        <authorList>
            <person name="de Groot N.N."/>
        </authorList>
    </citation>
    <scope>NUCLEOTIDE SEQUENCE [LARGE SCALE GENOMIC DNA]</scope>
    <source>
        <strain evidence="2 3">CGMCC 4.5598</strain>
    </source>
</reference>
<dbReference type="Pfam" id="PF05598">
    <property type="entry name" value="DUF772"/>
    <property type="match status" value="1"/>
</dbReference>
<protein>
    <submittedName>
        <fullName evidence="2">Transposase domain</fullName>
    </submittedName>
</protein>